<dbReference type="Ensembl" id="ENSMMMT00000008458.1">
    <property type="protein sequence ID" value="ENSMMMP00000007421.1"/>
    <property type="gene ID" value="ENSMMMG00000006667.1"/>
</dbReference>
<dbReference type="InterPro" id="IPR053084">
    <property type="entry name" value="AKAP"/>
</dbReference>
<keyword evidence="2" id="KW-1185">Reference proteome</keyword>
<dbReference type="AlphaFoldDB" id="A0A8C5Z043"/>
<protein>
    <submittedName>
        <fullName evidence="1">Uncharacterized protein</fullName>
    </submittedName>
</protein>
<dbReference type="GO" id="GO:0034237">
    <property type="term" value="F:protein kinase A regulatory subunit binding"/>
    <property type="evidence" value="ECO:0007669"/>
    <property type="project" value="TreeGrafter"/>
</dbReference>
<evidence type="ECO:0000313" key="1">
    <source>
        <dbReference type="Ensembl" id="ENSMMMP00000007421.1"/>
    </source>
</evidence>
<proteinExistence type="predicted"/>
<evidence type="ECO:0000313" key="2">
    <source>
        <dbReference type="Proteomes" id="UP000694407"/>
    </source>
</evidence>
<dbReference type="Proteomes" id="UP000694407">
    <property type="component" value="Unplaced"/>
</dbReference>
<name>A0A8C5Z043_MARMA</name>
<reference evidence="1" key="2">
    <citation type="submission" date="2025-09" db="UniProtKB">
        <authorList>
            <consortium name="Ensembl"/>
        </authorList>
    </citation>
    <scope>IDENTIFICATION</scope>
</reference>
<dbReference type="PANTHER" id="PTHR35075:SF1">
    <property type="entry name" value="A-KINASE ANCHOR PROTEIN 14"/>
    <property type="match status" value="1"/>
</dbReference>
<reference evidence="1" key="1">
    <citation type="submission" date="2025-08" db="UniProtKB">
        <authorList>
            <consortium name="Ensembl"/>
        </authorList>
    </citation>
    <scope>IDENTIFICATION</scope>
</reference>
<dbReference type="GeneTree" id="ENSGT00950000184857"/>
<dbReference type="GO" id="GO:0005952">
    <property type="term" value="C:cAMP-dependent protein kinase complex"/>
    <property type="evidence" value="ECO:0007669"/>
    <property type="project" value="TreeGrafter"/>
</dbReference>
<organism evidence="1 2">
    <name type="scientific">Marmota marmota marmota</name>
    <name type="common">Alpine marmot</name>
    <dbReference type="NCBI Taxonomy" id="9994"/>
    <lineage>
        <taxon>Eukaryota</taxon>
        <taxon>Metazoa</taxon>
        <taxon>Chordata</taxon>
        <taxon>Craniata</taxon>
        <taxon>Vertebrata</taxon>
        <taxon>Euteleostomi</taxon>
        <taxon>Mammalia</taxon>
        <taxon>Eutheria</taxon>
        <taxon>Euarchontoglires</taxon>
        <taxon>Glires</taxon>
        <taxon>Rodentia</taxon>
        <taxon>Sciuromorpha</taxon>
        <taxon>Sciuridae</taxon>
        <taxon>Xerinae</taxon>
        <taxon>Marmotini</taxon>
        <taxon>Marmota</taxon>
    </lineage>
</organism>
<sequence>MDASEIPKSRKVMFLGKDSETNATTSMMTAMMEDIQDNRNVTEVALALVEDAIAVAVQFVEEARNPIKNIKWITHGEFTVEKGRKQIEKFVLVS</sequence>
<accession>A0A8C5Z043</accession>
<dbReference type="PANTHER" id="PTHR35075">
    <property type="entry name" value="A-KINASE ANCHOR PROTEIN 14"/>
    <property type="match status" value="1"/>
</dbReference>